<reference evidence="2 3" key="1">
    <citation type="submission" date="2024-08" db="EMBL/GenBank/DDBJ databases">
        <title>Draft Genome Sequence of Legionella lytica strain DSB2004, Isolated From a Fire Sprinkler System.</title>
        <authorList>
            <person name="Everhart A.D."/>
            <person name="Kidane D.T."/>
            <person name="Farone A.L."/>
            <person name="Farone M.B."/>
        </authorList>
    </citation>
    <scope>NUCLEOTIDE SEQUENCE [LARGE SCALE GENOMIC DNA]</scope>
    <source>
        <strain evidence="2 3">DSB2004</strain>
    </source>
</reference>
<keyword evidence="1" id="KW-0472">Membrane</keyword>
<name>A0ABW8D443_9GAMM</name>
<dbReference type="RefSeq" id="WP_400186129.1">
    <property type="nucleotide sequence ID" value="NZ_JBGORX010000001.1"/>
</dbReference>
<keyword evidence="1" id="KW-1133">Transmembrane helix</keyword>
<dbReference type="EMBL" id="JBGORX010000001">
    <property type="protein sequence ID" value="MFJ1267472.1"/>
    <property type="molecule type" value="Genomic_DNA"/>
</dbReference>
<dbReference type="Proteomes" id="UP001615550">
    <property type="component" value="Unassembled WGS sequence"/>
</dbReference>
<keyword evidence="3" id="KW-1185">Reference proteome</keyword>
<evidence type="ECO:0000313" key="2">
    <source>
        <dbReference type="EMBL" id="MFJ1267472.1"/>
    </source>
</evidence>
<gene>
    <name evidence="2" type="ORF">ACD661_02755</name>
</gene>
<organism evidence="2 3">
    <name type="scientific">Legionella lytica</name>
    <dbReference type="NCBI Taxonomy" id="96232"/>
    <lineage>
        <taxon>Bacteria</taxon>
        <taxon>Pseudomonadati</taxon>
        <taxon>Pseudomonadota</taxon>
        <taxon>Gammaproteobacteria</taxon>
        <taxon>Legionellales</taxon>
        <taxon>Legionellaceae</taxon>
        <taxon>Legionella</taxon>
    </lineage>
</organism>
<evidence type="ECO:0000256" key="1">
    <source>
        <dbReference type="SAM" id="Phobius"/>
    </source>
</evidence>
<accession>A0ABW8D443</accession>
<feature type="transmembrane region" description="Helical" evidence="1">
    <location>
        <begin position="145"/>
        <end position="164"/>
    </location>
</feature>
<comment type="caution">
    <text evidence="2">The sequence shown here is derived from an EMBL/GenBank/DDBJ whole genome shotgun (WGS) entry which is preliminary data.</text>
</comment>
<sequence>MTKQLAHQTVQKLTQQLVESPNSASLANDEIIQVITEVIDSTYKSCKKSLRQDFYKELSRLLHSDRLAGSTQYENLATYLKTRGLIDEPQRILIEHHARQSATPILSFFKEVFTQPSQSLDLLKRHSSDNPLITNLERYSDPFKLGALILIVIVGVSSILLSIVSELISGIARSLINSMNGFINIGLNKITDDGYEEMSLHYKTANFAEYKKQFLLEARIEAQAKALLDDSEFYASINVMDDADFWDYLLTTITPSEGEPTTSSAEQLAEARIKKLTSFTLDRIRSAFFAFYAAGTDENKAPLQRAMSLIVSPFTLAVVLLGEAISLAERGIFAVVNTANLLSYYAALSVLNAPLFSYDVSVFLFEYILDKDIVEHEVNATKIQKNPLYLLAYKPENTAHLSSELEPLQMGSPIQAPVVGNDSEVNNPTNFTLNI</sequence>
<evidence type="ECO:0000313" key="3">
    <source>
        <dbReference type="Proteomes" id="UP001615550"/>
    </source>
</evidence>
<evidence type="ECO:0008006" key="4">
    <source>
        <dbReference type="Google" id="ProtNLM"/>
    </source>
</evidence>
<protein>
    <recommendedName>
        <fullName evidence="4">Substrate of the Dot/Icm secretion system</fullName>
    </recommendedName>
</protein>
<proteinExistence type="predicted"/>
<keyword evidence="1" id="KW-0812">Transmembrane</keyword>